<sequence>MVNKLKKHFLKRWNNENGYIFPLTSFILLILLLFTLHQVQQFQHQLQHNELNNEQYYLEMLYQKAYASLHQEVLEETSPPFQYTFPDGNVSIQLFNVEINREIYQMELTTNKGSSRIINIELAE</sequence>
<proteinExistence type="predicted"/>
<protein>
    <recommendedName>
        <fullName evidence="4">Competence protein ComGG</fullName>
    </recommendedName>
</protein>
<reference evidence="2 3" key="1">
    <citation type="submission" date="2016-11" db="EMBL/GenBank/DDBJ databases">
        <authorList>
            <person name="Jaros S."/>
            <person name="Januszkiewicz K."/>
            <person name="Wedrychowicz H."/>
        </authorList>
    </citation>
    <scope>NUCLEOTIDE SEQUENCE [LARGE SCALE GENOMIC DNA]</scope>
    <source>
        <strain evidence="2 3">CGMCC 1.10681</strain>
    </source>
</reference>
<name>A0A1M7P5Y7_9BACI</name>
<dbReference type="Proteomes" id="UP000184184">
    <property type="component" value="Unassembled WGS sequence"/>
</dbReference>
<dbReference type="STRING" id="1027249.SAMN05216179_2020"/>
<evidence type="ECO:0008006" key="4">
    <source>
        <dbReference type="Google" id="ProtNLM"/>
    </source>
</evidence>
<keyword evidence="1" id="KW-0812">Transmembrane</keyword>
<keyword evidence="1" id="KW-0472">Membrane</keyword>
<dbReference type="EMBL" id="FRCZ01000003">
    <property type="protein sequence ID" value="SHN12003.1"/>
    <property type="molecule type" value="Genomic_DNA"/>
</dbReference>
<keyword evidence="3" id="KW-1185">Reference proteome</keyword>
<dbReference type="AlphaFoldDB" id="A0A1M7P5Y7"/>
<gene>
    <name evidence="2" type="ORF">SAMN05216179_2020</name>
</gene>
<evidence type="ECO:0000313" key="3">
    <source>
        <dbReference type="Proteomes" id="UP000184184"/>
    </source>
</evidence>
<organism evidence="2 3">
    <name type="scientific">Gracilibacillus kekensis</name>
    <dbReference type="NCBI Taxonomy" id="1027249"/>
    <lineage>
        <taxon>Bacteria</taxon>
        <taxon>Bacillati</taxon>
        <taxon>Bacillota</taxon>
        <taxon>Bacilli</taxon>
        <taxon>Bacillales</taxon>
        <taxon>Bacillaceae</taxon>
        <taxon>Gracilibacillus</taxon>
    </lineage>
</organism>
<accession>A0A1M7P5Y7</accession>
<evidence type="ECO:0000313" key="2">
    <source>
        <dbReference type="EMBL" id="SHN12003.1"/>
    </source>
</evidence>
<evidence type="ECO:0000256" key="1">
    <source>
        <dbReference type="SAM" id="Phobius"/>
    </source>
</evidence>
<keyword evidence="1" id="KW-1133">Transmembrane helix</keyword>
<feature type="transmembrane region" description="Helical" evidence="1">
    <location>
        <begin position="20"/>
        <end position="39"/>
    </location>
</feature>